<evidence type="ECO:0000313" key="1">
    <source>
        <dbReference type="EMBL" id="MBK1871442.1"/>
    </source>
</evidence>
<gene>
    <name evidence="1" type="ORF">JHL16_34060</name>
</gene>
<keyword evidence="2" id="KW-1185">Reference proteome</keyword>
<protein>
    <submittedName>
        <fullName evidence="1">Fumarylacetoacetate hydrolase family protein</fullName>
    </submittedName>
</protein>
<reference evidence="1" key="1">
    <citation type="submission" date="2021-01" db="EMBL/GenBank/DDBJ databases">
        <authorList>
            <person name="Sun Q."/>
        </authorList>
    </citation>
    <scope>NUCLEOTIDE SEQUENCE</scope>
    <source>
        <strain evidence="1">YIM B02566</strain>
    </source>
</reference>
<evidence type="ECO:0000313" key="2">
    <source>
        <dbReference type="Proteomes" id="UP000616151"/>
    </source>
</evidence>
<keyword evidence="1" id="KW-0378">Hydrolase</keyword>
<accession>A0ACC5RFQ9</accession>
<dbReference type="EMBL" id="JAENHL010000008">
    <property type="protein sequence ID" value="MBK1871442.1"/>
    <property type="molecule type" value="Genomic_DNA"/>
</dbReference>
<sequence length="234" mass="25442">MNLRDRVLDFVVDLAPLPAVPVAGTRKTFPVRRLYCIGRNYAEHAREMGHDPKHEKPFFFQKAPDSVVTDGVFPYPPASADVQHEIELVVALKAGGHNVPAAKAKDLIYGYAVGLDMTRRDLQAEAKKQGRPWETAKAFDRAAPIGAITPVEQTGLLLKGPITLDVNGERRQSGDLADMIWPVADVIAELSQFFMLAPGDLIFTGTPSGVGAIKRGDKLHGEIVKLAPLDVTVT</sequence>
<proteinExistence type="predicted"/>
<dbReference type="Proteomes" id="UP000616151">
    <property type="component" value="Unassembled WGS sequence"/>
</dbReference>
<comment type="caution">
    <text evidence="1">The sequence shown here is derived from an EMBL/GenBank/DDBJ whole genome shotgun (WGS) entry which is preliminary data.</text>
</comment>
<organism evidence="1 2">
    <name type="scientific">Taklimakanibacter albus</name>
    <dbReference type="NCBI Taxonomy" id="2800327"/>
    <lineage>
        <taxon>Bacteria</taxon>
        <taxon>Pseudomonadati</taxon>
        <taxon>Pseudomonadota</taxon>
        <taxon>Alphaproteobacteria</taxon>
        <taxon>Hyphomicrobiales</taxon>
        <taxon>Aestuariivirgaceae</taxon>
        <taxon>Taklimakanibacter</taxon>
    </lineage>
</organism>
<name>A0ACC5RFQ9_9HYPH</name>